<dbReference type="PATRIC" id="fig|909613.9.peg.2723"/>
<evidence type="ECO:0000256" key="3">
    <source>
        <dbReference type="ARBA" id="ARBA00023163"/>
    </source>
</evidence>
<dbReference type="Proteomes" id="UP000019277">
    <property type="component" value="Unassembled WGS sequence"/>
</dbReference>
<evidence type="ECO:0000256" key="4">
    <source>
        <dbReference type="PROSITE-ProRule" id="PRU00335"/>
    </source>
</evidence>
<dbReference type="PANTHER" id="PTHR30055:SF238">
    <property type="entry name" value="MYCOFACTOCIN BIOSYNTHESIS TRANSCRIPTIONAL REGULATOR MFTR-RELATED"/>
    <property type="match status" value="1"/>
</dbReference>
<keyword evidence="1" id="KW-0805">Transcription regulation</keyword>
<dbReference type="eggNOG" id="COG1309">
    <property type="taxonomic scope" value="Bacteria"/>
</dbReference>
<dbReference type="STRING" id="909613.UO65_2723"/>
<dbReference type="InterPro" id="IPR009057">
    <property type="entry name" value="Homeodomain-like_sf"/>
</dbReference>
<dbReference type="Gene3D" id="1.10.357.10">
    <property type="entry name" value="Tetracycline Repressor, domain 2"/>
    <property type="match status" value="1"/>
</dbReference>
<proteinExistence type="predicted"/>
<evidence type="ECO:0000256" key="1">
    <source>
        <dbReference type="ARBA" id="ARBA00023015"/>
    </source>
</evidence>
<dbReference type="EMBL" id="AYXG01000097">
    <property type="protein sequence ID" value="EWC62012.1"/>
    <property type="molecule type" value="Genomic_DNA"/>
</dbReference>
<dbReference type="AlphaFoldDB" id="W7IYP5"/>
<evidence type="ECO:0000259" key="5">
    <source>
        <dbReference type="PROSITE" id="PS50977"/>
    </source>
</evidence>
<evidence type="ECO:0000256" key="2">
    <source>
        <dbReference type="ARBA" id="ARBA00023125"/>
    </source>
</evidence>
<evidence type="ECO:0000313" key="6">
    <source>
        <dbReference type="EMBL" id="EWC62012.1"/>
    </source>
</evidence>
<reference evidence="6 7" key="1">
    <citation type="journal article" date="2014" name="Genome Announc.">
        <title>Draft Genome Sequence of the Antitrypanosomally Active Sponge-Associated Bacterium Actinokineospora sp. Strain EG49.</title>
        <authorList>
            <person name="Harjes J."/>
            <person name="Ryu T."/>
            <person name="Abdelmohsen U.R."/>
            <person name="Moitinho-Silva L."/>
            <person name="Horn H."/>
            <person name="Ravasi T."/>
            <person name="Hentschel U."/>
        </authorList>
    </citation>
    <scope>NUCLEOTIDE SEQUENCE [LARGE SCALE GENOMIC DNA]</scope>
    <source>
        <strain evidence="6 7">EG49</strain>
    </source>
</reference>
<keyword evidence="2 4" id="KW-0238">DNA-binding</keyword>
<dbReference type="Pfam" id="PF00440">
    <property type="entry name" value="TetR_N"/>
    <property type="match status" value="1"/>
</dbReference>
<keyword evidence="7" id="KW-1185">Reference proteome</keyword>
<name>W7IYP5_9PSEU</name>
<dbReference type="Pfam" id="PF17754">
    <property type="entry name" value="TetR_C_14"/>
    <property type="match status" value="1"/>
</dbReference>
<feature type="DNA-binding region" description="H-T-H motif" evidence="4">
    <location>
        <begin position="41"/>
        <end position="60"/>
    </location>
</feature>
<dbReference type="Gene3D" id="1.10.10.60">
    <property type="entry name" value="Homeodomain-like"/>
    <property type="match status" value="1"/>
</dbReference>
<dbReference type="InterPro" id="IPR023772">
    <property type="entry name" value="DNA-bd_HTH_TetR-type_CS"/>
</dbReference>
<comment type="caution">
    <text evidence="6">The sequence shown here is derived from an EMBL/GenBank/DDBJ whole genome shotgun (WGS) entry which is preliminary data.</text>
</comment>
<keyword evidence="3" id="KW-0804">Transcription</keyword>
<gene>
    <name evidence="6" type="ORF">UO65_2723</name>
</gene>
<dbReference type="PROSITE" id="PS50977">
    <property type="entry name" value="HTH_TETR_2"/>
    <property type="match status" value="1"/>
</dbReference>
<protein>
    <submittedName>
        <fullName evidence="6">Transcriptional regulator, TetR family</fullName>
    </submittedName>
</protein>
<dbReference type="GO" id="GO:0003700">
    <property type="term" value="F:DNA-binding transcription factor activity"/>
    <property type="evidence" value="ECO:0007669"/>
    <property type="project" value="TreeGrafter"/>
</dbReference>
<dbReference type="PANTHER" id="PTHR30055">
    <property type="entry name" value="HTH-TYPE TRANSCRIPTIONAL REGULATOR RUTR"/>
    <property type="match status" value="1"/>
</dbReference>
<dbReference type="PRINTS" id="PR00455">
    <property type="entry name" value="HTHTETR"/>
</dbReference>
<feature type="domain" description="HTH tetR-type" evidence="5">
    <location>
        <begin position="18"/>
        <end position="78"/>
    </location>
</feature>
<dbReference type="SUPFAM" id="SSF46689">
    <property type="entry name" value="Homeodomain-like"/>
    <property type="match status" value="1"/>
</dbReference>
<accession>W7IYP5</accession>
<dbReference type="InterPro" id="IPR041347">
    <property type="entry name" value="MftR_C"/>
</dbReference>
<organism evidence="6 7">
    <name type="scientific">Actinokineospora spheciospongiae</name>
    <dbReference type="NCBI Taxonomy" id="909613"/>
    <lineage>
        <taxon>Bacteria</taxon>
        <taxon>Bacillati</taxon>
        <taxon>Actinomycetota</taxon>
        <taxon>Actinomycetes</taxon>
        <taxon>Pseudonocardiales</taxon>
        <taxon>Pseudonocardiaceae</taxon>
        <taxon>Actinokineospora</taxon>
    </lineage>
</organism>
<dbReference type="InterPro" id="IPR050109">
    <property type="entry name" value="HTH-type_TetR-like_transc_reg"/>
</dbReference>
<dbReference type="PROSITE" id="PS01081">
    <property type="entry name" value="HTH_TETR_1"/>
    <property type="match status" value="1"/>
</dbReference>
<sequence length="207" mass="22923">MATPATARTEGLRDRKKRETRTALSDAALDLAAERGLDHVTVDDIAERAGVSTRTFFNYFPSKEDAVLIPDDDLGTRIRTMVLNRPRHEPPLTAVREMLLDEIGTADVDHHRWVLRMQVVRQHPDLLNRAFLSGAATEQQLANALAERLDLPADHTYPRLVAAAAGAAFRVAITRWSTPTDPPVLADVLSEAFHLLERGLPAPTEQP</sequence>
<dbReference type="RefSeq" id="WP_035282291.1">
    <property type="nucleotide sequence ID" value="NZ_AYXG01000097.1"/>
</dbReference>
<dbReference type="InterPro" id="IPR001647">
    <property type="entry name" value="HTH_TetR"/>
</dbReference>
<dbReference type="OrthoDB" id="3296001at2"/>
<dbReference type="GO" id="GO:0000976">
    <property type="term" value="F:transcription cis-regulatory region binding"/>
    <property type="evidence" value="ECO:0007669"/>
    <property type="project" value="TreeGrafter"/>
</dbReference>
<evidence type="ECO:0000313" key="7">
    <source>
        <dbReference type="Proteomes" id="UP000019277"/>
    </source>
</evidence>